<gene>
    <name evidence="1" type="ORF">EPUL_002783</name>
</gene>
<dbReference type="EMBL" id="PEDP01000831">
    <property type="protein sequence ID" value="POS84857.1"/>
    <property type="molecule type" value="Genomic_DNA"/>
</dbReference>
<name>A0A2S4PS48_9PEZI</name>
<feature type="non-terminal residue" evidence="1">
    <location>
        <position position="130"/>
    </location>
</feature>
<keyword evidence="2" id="KW-1185">Reference proteome</keyword>
<reference evidence="1 2" key="1">
    <citation type="submission" date="2017-10" db="EMBL/GenBank/DDBJ databases">
        <title>Development of genomic resources for the powdery mildew, Erysiphe pulchra.</title>
        <authorList>
            <person name="Wadl P.A."/>
            <person name="Mack B.M."/>
            <person name="Moore G."/>
            <person name="Beltz S.B."/>
        </authorList>
    </citation>
    <scope>NUCLEOTIDE SEQUENCE [LARGE SCALE GENOMIC DNA]</scope>
    <source>
        <strain evidence="1">Cflorida</strain>
    </source>
</reference>
<evidence type="ECO:0000313" key="2">
    <source>
        <dbReference type="Proteomes" id="UP000237438"/>
    </source>
</evidence>
<proteinExistence type="predicted"/>
<dbReference type="AlphaFoldDB" id="A0A2S4PS48"/>
<dbReference type="OrthoDB" id="69177at2759"/>
<protein>
    <submittedName>
        <fullName evidence="1">Uncharacterized protein</fullName>
    </submittedName>
</protein>
<accession>A0A2S4PS48</accession>
<organism evidence="1 2">
    <name type="scientific">Erysiphe pulchra</name>
    <dbReference type="NCBI Taxonomy" id="225359"/>
    <lineage>
        <taxon>Eukaryota</taxon>
        <taxon>Fungi</taxon>
        <taxon>Dikarya</taxon>
        <taxon>Ascomycota</taxon>
        <taxon>Pezizomycotina</taxon>
        <taxon>Leotiomycetes</taxon>
        <taxon>Erysiphales</taxon>
        <taxon>Erysiphaceae</taxon>
        <taxon>Erysiphe</taxon>
    </lineage>
</organism>
<sequence length="130" mass="14787">MAAKKNASRTFKPKTPLPSLQTPPNWPLFSKQLPTSCLSLESLLPSQIILIHKFWSENLCKNYVCFLKTLPLVTTGKPKKGEAVRFNDRFQIDDTKFAHRLWVETGLRELICGPDTGPDEMMSALDRKNL</sequence>
<evidence type="ECO:0000313" key="1">
    <source>
        <dbReference type="EMBL" id="POS84857.1"/>
    </source>
</evidence>
<dbReference type="Proteomes" id="UP000237438">
    <property type="component" value="Unassembled WGS sequence"/>
</dbReference>
<comment type="caution">
    <text evidence="1">The sequence shown here is derived from an EMBL/GenBank/DDBJ whole genome shotgun (WGS) entry which is preliminary data.</text>
</comment>